<reference evidence="2" key="1">
    <citation type="submission" date="2017-02" db="UniProtKB">
        <authorList>
            <consortium name="WormBaseParasite"/>
        </authorList>
    </citation>
    <scope>IDENTIFICATION</scope>
</reference>
<dbReference type="Proteomes" id="UP000036681">
    <property type="component" value="Unplaced"/>
</dbReference>
<accession>A0A0M3I2A9</accession>
<name>A0A0M3I2A9_ASCLU</name>
<proteinExistence type="predicted"/>
<dbReference type="AlphaFoldDB" id="A0A0M3I2A9"/>
<keyword evidence="1" id="KW-1185">Reference proteome</keyword>
<protein>
    <submittedName>
        <fullName evidence="2">Uncharacterized protein</fullName>
    </submittedName>
</protein>
<dbReference type="WBParaSite" id="ALUE_0001059101-mRNA-1">
    <property type="protein sequence ID" value="ALUE_0001059101-mRNA-1"/>
    <property type="gene ID" value="ALUE_0001059101"/>
</dbReference>
<evidence type="ECO:0000313" key="1">
    <source>
        <dbReference type="Proteomes" id="UP000036681"/>
    </source>
</evidence>
<evidence type="ECO:0000313" key="2">
    <source>
        <dbReference type="WBParaSite" id="ALUE_0001059101-mRNA-1"/>
    </source>
</evidence>
<organism evidence="1 2">
    <name type="scientific">Ascaris lumbricoides</name>
    <name type="common">Giant roundworm</name>
    <dbReference type="NCBI Taxonomy" id="6252"/>
    <lineage>
        <taxon>Eukaryota</taxon>
        <taxon>Metazoa</taxon>
        <taxon>Ecdysozoa</taxon>
        <taxon>Nematoda</taxon>
        <taxon>Chromadorea</taxon>
        <taxon>Rhabditida</taxon>
        <taxon>Spirurina</taxon>
        <taxon>Ascaridomorpha</taxon>
        <taxon>Ascaridoidea</taxon>
        <taxon>Ascarididae</taxon>
        <taxon>Ascaris</taxon>
    </lineage>
</organism>
<sequence>MGRFAAYHLRPNLQRFEPSASSRHPPNALNLRALQLCSNIRGVFIIFKAFEPWATSSNREQKTIGKVVRKRG</sequence>